<dbReference type="SUPFAM" id="SSF54791">
    <property type="entry name" value="Eukaryotic type KH-domain (KH-domain type I)"/>
    <property type="match status" value="2"/>
</dbReference>
<dbReference type="SMART" id="SM00322">
    <property type="entry name" value="KH"/>
    <property type="match status" value="2"/>
</dbReference>
<accession>C1E3T7</accession>
<evidence type="ECO:0000313" key="6">
    <source>
        <dbReference type="Proteomes" id="UP000002009"/>
    </source>
</evidence>
<feature type="compositionally biased region" description="Low complexity" evidence="3">
    <location>
        <begin position="327"/>
        <end position="336"/>
    </location>
</feature>
<gene>
    <name evidence="5" type="ORF">MICPUN_52762</name>
</gene>
<dbReference type="PANTHER" id="PTHR10288">
    <property type="entry name" value="KH DOMAIN CONTAINING RNA BINDING PROTEIN"/>
    <property type="match status" value="1"/>
</dbReference>
<dbReference type="GO" id="GO:0003723">
    <property type="term" value="F:RNA binding"/>
    <property type="evidence" value="ECO:0007669"/>
    <property type="project" value="UniProtKB-UniRule"/>
</dbReference>
<reference evidence="5 6" key="1">
    <citation type="journal article" date="2009" name="Science">
        <title>Green evolution and dynamic adaptations revealed by genomes of the marine picoeukaryotes Micromonas.</title>
        <authorList>
            <person name="Worden A.Z."/>
            <person name="Lee J.H."/>
            <person name="Mock T."/>
            <person name="Rouze P."/>
            <person name="Simmons M.P."/>
            <person name="Aerts A.L."/>
            <person name="Allen A.E."/>
            <person name="Cuvelier M.L."/>
            <person name="Derelle E."/>
            <person name="Everett M.V."/>
            <person name="Foulon E."/>
            <person name="Grimwood J."/>
            <person name="Gundlach H."/>
            <person name="Henrissat B."/>
            <person name="Napoli C."/>
            <person name="McDonald S.M."/>
            <person name="Parker M.S."/>
            <person name="Rombauts S."/>
            <person name="Salamov A."/>
            <person name="Von Dassow P."/>
            <person name="Badger J.H."/>
            <person name="Coutinho P.M."/>
            <person name="Demir E."/>
            <person name="Dubchak I."/>
            <person name="Gentemann C."/>
            <person name="Eikrem W."/>
            <person name="Gready J.E."/>
            <person name="John U."/>
            <person name="Lanier W."/>
            <person name="Lindquist E.A."/>
            <person name="Lucas S."/>
            <person name="Mayer K.F."/>
            <person name="Moreau H."/>
            <person name="Not F."/>
            <person name="Otillar R."/>
            <person name="Panaud O."/>
            <person name="Pangilinan J."/>
            <person name="Paulsen I."/>
            <person name="Piegu B."/>
            <person name="Poliakov A."/>
            <person name="Robbens S."/>
            <person name="Schmutz J."/>
            <person name="Toulza E."/>
            <person name="Wyss T."/>
            <person name="Zelensky A."/>
            <person name="Zhou K."/>
            <person name="Armbrust E.V."/>
            <person name="Bhattacharya D."/>
            <person name="Goodenough U.W."/>
            <person name="Van de Peer Y."/>
            <person name="Grigoriev I.V."/>
        </authorList>
    </citation>
    <scope>NUCLEOTIDE SEQUENCE [LARGE SCALE GENOMIC DNA]</scope>
    <source>
        <strain evidence="6">RCC299 / NOUM17</strain>
    </source>
</reference>
<dbReference type="InterPro" id="IPR004088">
    <property type="entry name" value="KH_dom_type_1"/>
</dbReference>
<dbReference type="AlphaFoldDB" id="C1E3T7"/>
<dbReference type="Gene3D" id="3.30.1370.10">
    <property type="entry name" value="K Homology domain, type 1"/>
    <property type="match status" value="2"/>
</dbReference>
<feature type="compositionally biased region" description="Gly residues" evidence="3">
    <location>
        <begin position="316"/>
        <end position="326"/>
    </location>
</feature>
<feature type="compositionally biased region" description="Basic and acidic residues" evidence="3">
    <location>
        <begin position="19"/>
        <end position="31"/>
    </location>
</feature>
<keyword evidence="2" id="KW-0694">RNA-binding</keyword>
<dbReference type="RefSeq" id="XP_002501351.1">
    <property type="nucleotide sequence ID" value="XM_002501305.1"/>
</dbReference>
<dbReference type="PROSITE" id="PS01159">
    <property type="entry name" value="WW_DOMAIN_1"/>
    <property type="match status" value="1"/>
</dbReference>
<dbReference type="Pfam" id="PF00397">
    <property type="entry name" value="WW"/>
    <property type="match status" value="1"/>
</dbReference>
<dbReference type="InterPro" id="IPR036612">
    <property type="entry name" value="KH_dom_type_1_sf"/>
</dbReference>
<dbReference type="OMA" id="QVYYWNT"/>
<organism evidence="5 6">
    <name type="scientific">Micromonas commoda (strain RCC299 / NOUM17 / CCMP2709)</name>
    <name type="common">Picoplanktonic green alga</name>
    <dbReference type="NCBI Taxonomy" id="296587"/>
    <lineage>
        <taxon>Eukaryota</taxon>
        <taxon>Viridiplantae</taxon>
        <taxon>Chlorophyta</taxon>
        <taxon>Mamiellophyceae</taxon>
        <taxon>Mamiellales</taxon>
        <taxon>Mamiellaceae</taxon>
        <taxon>Micromonas</taxon>
    </lineage>
</organism>
<dbReference type="OrthoDB" id="5204190at2759"/>
<dbReference type="PROSITE" id="PS50084">
    <property type="entry name" value="KH_TYPE_1"/>
    <property type="match status" value="2"/>
</dbReference>
<dbReference type="EMBL" id="CP001325">
    <property type="protein sequence ID" value="ACO62609.1"/>
    <property type="molecule type" value="Genomic_DNA"/>
</dbReference>
<evidence type="ECO:0000259" key="4">
    <source>
        <dbReference type="PROSITE" id="PS50020"/>
    </source>
</evidence>
<dbReference type="Gene3D" id="2.20.70.10">
    <property type="match status" value="1"/>
</dbReference>
<keyword evidence="6" id="KW-1185">Reference proteome</keyword>
<dbReference type="GeneID" id="8242637"/>
<dbReference type="Pfam" id="PF00013">
    <property type="entry name" value="KH_1"/>
    <property type="match status" value="2"/>
</dbReference>
<dbReference type="InterPro" id="IPR036020">
    <property type="entry name" value="WW_dom_sf"/>
</dbReference>
<dbReference type="SMART" id="SM00456">
    <property type="entry name" value="WW"/>
    <property type="match status" value="1"/>
</dbReference>
<dbReference type="PROSITE" id="PS50020">
    <property type="entry name" value="WW_DOMAIN_2"/>
    <property type="match status" value="1"/>
</dbReference>
<feature type="domain" description="WW" evidence="4">
    <location>
        <begin position="331"/>
        <end position="362"/>
    </location>
</feature>
<evidence type="ECO:0000256" key="2">
    <source>
        <dbReference type="PROSITE-ProRule" id="PRU00117"/>
    </source>
</evidence>
<dbReference type="InterPro" id="IPR001202">
    <property type="entry name" value="WW_dom"/>
</dbReference>
<evidence type="ECO:0000313" key="5">
    <source>
        <dbReference type="EMBL" id="ACO62609.1"/>
    </source>
</evidence>
<protein>
    <recommendedName>
        <fullName evidence="4">WW domain-containing protein</fullName>
    </recommendedName>
</protein>
<name>C1E3T7_MICCC</name>
<feature type="region of interest" description="Disordered" evidence="3">
    <location>
        <begin position="315"/>
        <end position="337"/>
    </location>
</feature>
<feature type="compositionally biased region" description="Low complexity" evidence="3">
    <location>
        <begin position="1"/>
        <end position="14"/>
    </location>
</feature>
<dbReference type="Proteomes" id="UP000002009">
    <property type="component" value="Chromosome 4"/>
</dbReference>
<dbReference type="InParanoid" id="C1E3T7"/>
<evidence type="ECO:0000256" key="1">
    <source>
        <dbReference type="ARBA" id="ARBA00022737"/>
    </source>
</evidence>
<dbReference type="KEGG" id="mis:MICPUN_52762"/>
<proteinExistence type="predicted"/>
<sequence length="362" mass="36361">MKAKAQAIADKAAAMSGGDDDRGVKRDREGDDMLPPDAFENPAQRQRTSGFDAPPAEGAAPAAPVADAPGAVEGPAPITLQTAGHEGRIIGRGGQNIMRMQDQYQVRIQVKKDQGITEVSGAGAEQCAAEIRSIMDAANAALAAGGSGYVVGDAPGQAPAGGGASRIIPCAGVESRIIGKGGQNIRALRERTGAQIKVRNETRDVEITGHPQAVEAAAAAIEEIIHNFNTTGSAGPGPGGGGGRGGGGGGYGGGYAQPGGYQQQGGYGGGYQQQGGYGGGYQQQGGYGGGYGQGYAQGGYDQGAQYGGYQQQQGAAYGGGGGGGPAPTGATGLPPGWQELSANGQVYYWNTETNVTQYERPQ</sequence>
<dbReference type="CDD" id="cd00201">
    <property type="entry name" value="WW"/>
    <property type="match status" value="1"/>
</dbReference>
<dbReference type="InterPro" id="IPR004087">
    <property type="entry name" value="KH_dom"/>
</dbReference>
<keyword evidence="1" id="KW-0677">Repeat</keyword>
<dbReference type="SUPFAM" id="SSF51045">
    <property type="entry name" value="WW domain"/>
    <property type="match status" value="1"/>
</dbReference>
<dbReference type="CDD" id="cd00105">
    <property type="entry name" value="KH-I"/>
    <property type="match status" value="1"/>
</dbReference>
<feature type="region of interest" description="Disordered" evidence="3">
    <location>
        <begin position="1"/>
        <end position="75"/>
    </location>
</feature>
<feature type="compositionally biased region" description="Low complexity" evidence="3">
    <location>
        <begin position="52"/>
        <end position="75"/>
    </location>
</feature>
<evidence type="ECO:0000256" key="3">
    <source>
        <dbReference type="SAM" id="MobiDB-lite"/>
    </source>
</evidence>